<keyword evidence="1" id="KW-0732">Signal</keyword>
<dbReference type="AlphaFoldDB" id="A0A2V3IUD3"/>
<feature type="signal peptide" evidence="1">
    <location>
        <begin position="1"/>
        <end position="21"/>
    </location>
</feature>
<organism evidence="2 3">
    <name type="scientific">Gracilariopsis chorda</name>
    <dbReference type="NCBI Taxonomy" id="448386"/>
    <lineage>
        <taxon>Eukaryota</taxon>
        <taxon>Rhodophyta</taxon>
        <taxon>Florideophyceae</taxon>
        <taxon>Rhodymeniophycidae</taxon>
        <taxon>Gracilariales</taxon>
        <taxon>Gracilariaceae</taxon>
        <taxon>Gracilariopsis</taxon>
    </lineage>
</organism>
<proteinExistence type="predicted"/>
<evidence type="ECO:0000313" key="2">
    <source>
        <dbReference type="EMBL" id="PXF45721.1"/>
    </source>
</evidence>
<gene>
    <name evidence="2" type="ORF">BWQ96_04489</name>
</gene>
<dbReference type="OrthoDB" id="10332616at2759"/>
<evidence type="ECO:0000256" key="1">
    <source>
        <dbReference type="SAM" id="SignalP"/>
    </source>
</evidence>
<keyword evidence="3" id="KW-1185">Reference proteome</keyword>
<protein>
    <submittedName>
        <fullName evidence="2">Uncharacterized protein</fullName>
    </submittedName>
</protein>
<dbReference type="EMBL" id="NBIV01000054">
    <property type="protein sequence ID" value="PXF45721.1"/>
    <property type="molecule type" value="Genomic_DNA"/>
</dbReference>
<sequence>MFRSVQLLAAFAAILAVSVHAQVPPGREESCGAIISSVISVCSHPTLSRPDWCCNELIKWNDARCWCEPSAFDALDTIAQTGNAFSFRDGFCPGTFFRPAWGSIRPEFANCPAFVSTPDTDTSEQCSIDSAQLRIQRMASLDALSTDSVQNLADLGPWFLRMDALFTEEAELEMVGLFLGRGRFEVKQYLLTRQQLYSFLPIVATETSKHFWRNPRMVSYRSLHTTSARDFTQQFFVTFERCSPRVERVNIVDNHYQRRYGQFWDPSSSQLMARYQQSSYEWCTTVRERCAGDSYPFADDADCQAFYNDMKGKGQVTCNKFSQPYIPQYAMHGDVLACRNFYLDLAIVDAAGACPAVGKTPNQFRCDESQCAGASYVDPFSHDSATPQFSENPSLTCTATSCVENWPTQEQIDEIPEEERTKFAGGSGFTLTDATTPEIAAGGVTEVTAEQEFEEDGGLNV</sequence>
<name>A0A2V3IUD3_9FLOR</name>
<evidence type="ECO:0000313" key="3">
    <source>
        <dbReference type="Proteomes" id="UP000247409"/>
    </source>
</evidence>
<reference evidence="2 3" key="1">
    <citation type="journal article" date="2018" name="Mol. Biol. Evol.">
        <title>Analysis of the draft genome of the red seaweed Gracilariopsis chorda provides insights into genome size evolution in Rhodophyta.</title>
        <authorList>
            <person name="Lee J."/>
            <person name="Yang E.C."/>
            <person name="Graf L."/>
            <person name="Yang J.H."/>
            <person name="Qiu H."/>
            <person name="Zel Zion U."/>
            <person name="Chan C.X."/>
            <person name="Stephens T.G."/>
            <person name="Weber A.P.M."/>
            <person name="Boo G.H."/>
            <person name="Boo S.M."/>
            <person name="Kim K.M."/>
            <person name="Shin Y."/>
            <person name="Jung M."/>
            <person name="Lee S.J."/>
            <person name="Yim H.S."/>
            <person name="Lee J.H."/>
            <person name="Bhattacharya D."/>
            <person name="Yoon H.S."/>
        </authorList>
    </citation>
    <scope>NUCLEOTIDE SEQUENCE [LARGE SCALE GENOMIC DNA]</scope>
    <source>
        <strain evidence="2 3">SKKU-2015</strain>
        <tissue evidence="2">Whole body</tissue>
    </source>
</reference>
<feature type="chain" id="PRO_5015918022" evidence="1">
    <location>
        <begin position="22"/>
        <end position="461"/>
    </location>
</feature>
<accession>A0A2V3IUD3</accession>
<dbReference type="Proteomes" id="UP000247409">
    <property type="component" value="Unassembled WGS sequence"/>
</dbReference>
<comment type="caution">
    <text evidence="2">The sequence shown here is derived from an EMBL/GenBank/DDBJ whole genome shotgun (WGS) entry which is preliminary data.</text>
</comment>